<evidence type="ECO:0000313" key="3">
    <source>
        <dbReference type="EMBL" id="SQH25148.1"/>
    </source>
</evidence>
<dbReference type="Pfam" id="PF00497">
    <property type="entry name" value="SBP_bac_3"/>
    <property type="match status" value="1"/>
</dbReference>
<name>A0AAX2J6K1_KINKI</name>
<feature type="domain" description="Solute-binding protein family 3/N-terminal" evidence="2">
    <location>
        <begin position="61"/>
        <end position="275"/>
    </location>
</feature>
<evidence type="ECO:0000259" key="2">
    <source>
        <dbReference type="SMART" id="SM00062"/>
    </source>
</evidence>
<dbReference type="Gene3D" id="3.40.190.10">
    <property type="entry name" value="Periplasmic binding protein-like II"/>
    <property type="match status" value="2"/>
</dbReference>
<dbReference type="EMBL" id="LS483426">
    <property type="protein sequence ID" value="SQH25148.1"/>
    <property type="molecule type" value="Genomic_DNA"/>
</dbReference>
<dbReference type="SMART" id="SM00062">
    <property type="entry name" value="PBPb"/>
    <property type="match status" value="1"/>
</dbReference>
<dbReference type="PANTHER" id="PTHR35936">
    <property type="entry name" value="MEMBRANE-BOUND LYTIC MUREIN TRANSGLYCOSYLASE F"/>
    <property type="match status" value="1"/>
</dbReference>
<evidence type="ECO:0000313" key="4">
    <source>
        <dbReference type="Proteomes" id="UP000248598"/>
    </source>
</evidence>
<proteinExistence type="predicted"/>
<gene>
    <name evidence="3" type="primary">artJ</name>
    <name evidence="3" type="ORF">NCTC10529_01343</name>
</gene>
<dbReference type="RefSeq" id="WP_003786124.1">
    <property type="nucleotide sequence ID" value="NZ_CP050135.1"/>
</dbReference>
<sequence>MGYQKRQRSKSKYNQNNRNTVRALLLLLLLLTLTYAWLQWQEKHKENEPVSLAQEEVVHKPLYWAVARPAYPPFTERGAQGEMIGMDVELLQAIAEQSGIEITIRPQELNGLLRSLDAGSADIVIGGINITPERRQQYLFTRPYLTGKWAVLSQNKLSNWGQLSGKTIAVTDGALAETYAQTFSNVQPARVSSLYLGINAVQKNNAYAILDSDVVLKHYQQANPDWYLLAQPGGETLAFAFAVKKDNVLLKKKLDAGLAAIKSTGLYQAILAKYGQ</sequence>
<protein>
    <submittedName>
        <fullName evidence="3">ABC transporter arginine-binding protein 1</fullName>
    </submittedName>
</protein>
<dbReference type="GeneID" id="93262626"/>
<dbReference type="CDD" id="cd13530">
    <property type="entry name" value="PBP2_peptides_like"/>
    <property type="match status" value="1"/>
</dbReference>
<evidence type="ECO:0000256" key="1">
    <source>
        <dbReference type="ARBA" id="ARBA00022729"/>
    </source>
</evidence>
<dbReference type="AlphaFoldDB" id="A0AAX2J6K1"/>
<dbReference type="SUPFAM" id="SSF53850">
    <property type="entry name" value="Periplasmic binding protein-like II"/>
    <property type="match status" value="1"/>
</dbReference>
<dbReference type="InterPro" id="IPR001638">
    <property type="entry name" value="Solute-binding_3/MltF_N"/>
</dbReference>
<dbReference type="PANTHER" id="PTHR35936:SF19">
    <property type="entry name" value="AMINO-ACID-BINDING PROTEIN YXEM-RELATED"/>
    <property type="match status" value="1"/>
</dbReference>
<organism evidence="3 4">
    <name type="scientific">Kingella kingae</name>
    <dbReference type="NCBI Taxonomy" id="504"/>
    <lineage>
        <taxon>Bacteria</taxon>
        <taxon>Pseudomonadati</taxon>
        <taxon>Pseudomonadota</taxon>
        <taxon>Betaproteobacteria</taxon>
        <taxon>Neisseriales</taxon>
        <taxon>Neisseriaceae</taxon>
        <taxon>Kingella</taxon>
    </lineage>
</organism>
<accession>A0AAX2J6K1</accession>
<dbReference type="Proteomes" id="UP000248598">
    <property type="component" value="Chromosome 1"/>
</dbReference>
<reference evidence="3 4" key="1">
    <citation type="submission" date="2018-06" db="EMBL/GenBank/DDBJ databases">
        <authorList>
            <consortium name="Pathogen Informatics"/>
            <person name="Doyle S."/>
        </authorList>
    </citation>
    <scope>NUCLEOTIDE SEQUENCE [LARGE SCALE GENOMIC DNA]</scope>
    <source>
        <strain evidence="3 4">NCTC10529</strain>
    </source>
</reference>
<keyword evidence="1" id="KW-0732">Signal</keyword>